<dbReference type="Gene3D" id="1.10.10.10">
    <property type="entry name" value="Winged helix-like DNA-binding domain superfamily/Winged helix DNA-binding domain"/>
    <property type="match status" value="1"/>
</dbReference>
<dbReference type="Gene3D" id="3.30.450.40">
    <property type="match status" value="1"/>
</dbReference>
<dbReference type="InterPro" id="IPR036390">
    <property type="entry name" value="WH_DNA-bd_sf"/>
</dbReference>
<dbReference type="InterPro" id="IPR029016">
    <property type="entry name" value="GAF-like_dom_sf"/>
</dbReference>
<accession>A0AA41XES1</accession>
<comment type="function">
    <text evidence="5">May be an activator protein for the gylABX operon.</text>
</comment>
<dbReference type="InterPro" id="IPR036388">
    <property type="entry name" value="WH-like_DNA-bd_sf"/>
</dbReference>
<name>A0AA41XES1_9MICO</name>
<dbReference type="EMBL" id="JANLCK010000002">
    <property type="protein sequence ID" value="MCS5724890.1"/>
    <property type="molecule type" value="Genomic_DNA"/>
</dbReference>
<dbReference type="InterPro" id="IPR012794">
    <property type="entry name" value="PcaR_PcaU"/>
</dbReference>
<keyword evidence="10" id="KW-1185">Reference proteome</keyword>
<dbReference type="SUPFAM" id="SSF55781">
    <property type="entry name" value="GAF domain-like"/>
    <property type="match status" value="1"/>
</dbReference>
<dbReference type="PROSITE" id="PS51078">
    <property type="entry name" value="ICLR_ED"/>
    <property type="match status" value="1"/>
</dbReference>
<dbReference type="InterPro" id="IPR005471">
    <property type="entry name" value="Tscrpt_reg_IclR_N"/>
</dbReference>
<protein>
    <recommendedName>
        <fullName evidence="6">Glycerol operon regulatory protein</fullName>
    </recommendedName>
</protein>
<evidence type="ECO:0000256" key="6">
    <source>
        <dbReference type="ARBA" id="ARBA00070406"/>
    </source>
</evidence>
<gene>
    <name evidence="9" type="ORF">N1028_03170</name>
</gene>
<keyword evidence="2" id="KW-0805">Transcription regulation</keyword>
<evidence type="ECO:0000256" key="1">
    <source>
        <dbReference type="ARBA" id="ARBA00022798"/>
    </source>
</evidence>
<dbReference type="SUPFAM" id="SSF46785">
    <property type="entry name" value="Winged helix' DNA-binding domain"/>
    <property type="match status" value="1"/>
</dbReference>
<evidence type="ECO:0000256" key="4">
    <source>
        <dbReference type="ARBA" id="ARBA00023163"/>
    </source>
</evidence>
<evidence type="ECO:0000259" key="7">
    <source>
        <dbReference type="PROSITE" id="PS51077"/>
    </source>
</evidence>
<keyword evidence="3" id="KW-0238">DNA-binding</keyword>
<feature type="domain" description="HTH iclR-type" evidence="7">
    <location>
        <begin position="34"/>
        <end position="94"/>
    </location>
</feature>
<dbReference type="AlphaFoldDB" id="A0AA41XES1"/>
<dbReference type="GO" id="GO:0045893">
    <property type="term" value="P:positive regulation of DNA-templated transcription"/>
    <property type="evidence" value="ECO:0007669"/>
    <property type="project" value="InterPro"/>
</dbReference>
<evidence type="ECO:0000259" key="8">
    <source>
        <dbReference type="PROSITE" id="PS51078"/>
    </source>
</evidence>
<keyword evidence="1" id="KW-0319">Glycerol metabolism</keyword>
<comment type="caution">
    <text evidence="9">The sequence shown here is derived from an EMBL/GenBank/DDBJ whole genome shotgun (WGS) entry which is preliminary data.</text>
</comment>
<evidence type="ECO:0000313" key="10">
    <source>
        <dbReference type="Proteomes" id="UP001165587"/>
    </source>
</evidence>
<reference evidence="9" key="1">
    <citation type="submission" date="2022-08" db="EMBL/GenBank/DDBJ databases">
        <authorList>
            <person name="Deng Y."/>
            <person name="Han X.-F."/>
            <person name="Zhang Y.-Q."/>
        </authorList>
    </citation>
    <scope>NUCLEOTIDE SEQUENCE</scope>
    <source>
        <strain evidence="9">CPCC 203407</strain>
    </source>
</reference>
<dbReference type="SMART" id="SM00346">
    <property type="entry name" value="HTH_ICLR"/>
    <property type="match status" value="1"/>
</dbReference>
<dbReference type="GO" id="GO:0045892">
    <property type="term" value="P:negative regulation of DNA-templated transcription"/>
    <property type="evidence" value="ECO:0007669"/>
    <property type="project" value="TreeGrafter"/>
</dbReference>
<dbReference type="PANTHER" id="PTHR30136:SF34">
    <property type="entry name" value="TRANSCRIPTIONAL REGULATOR"/>
    <property type="match status" value="1"/>
</dbReference>
<dbReference type="Pfam" id="PF01614">
    <property type="entry name" value="IclR_C"/>
    <property type="match status" value="1"/>
</dbReference>
<proteinExistence type="predicted"/>
<sequence>MSAVEAAAGADRATAAAAEAAGDGSARVPGEQFVQSLARGLEVIKAFTAELPVQTLSDVARGTGLTRATARRFLLTLVELGYVRTDGKQFSLTPRVLELGFGYLSALTLPEVAQPHLEQLAHELGESTSASVLDGGDIVYVARVPVRRIMAVAITVGTRFPAYATSMGRVLLASLPEPELDRLLDAVQPVGLTPRTLTDREVLRTEIAVVRERGWAAVDQELEVGLRSIAAPVRRNGRVVAAINVSTTVGAATIERIEADFAPALVAAADAIGADLELTRLGRRR</sequence>
<evidence type="ECO:0000313" key="9">
    <source>
        <dbReference type="EMBL" id="MCS5724890.1"/>
    </source>
</evidence>
<evidence type="ECO:0000256" key="5">
    <source>
        <dbReference type="ARBA" id="ARBA00058938"/>
    </source>
</evidence>
<dbReference type="InterPro" id="IPR014757">
    <property type="entry name" value="Tscrpt_reg_IclR_C"/>
</dbReference>
<dbReference type="GO" id="GO:0003677">
    <property type="term" value="F:DNA binding"/>
    <property type="evidence" value="ECO:0007669"/>
    <property type="project" value="UniProtKB-KW"/>
</dbReference>
<dbReference type="GO" id="GO:0003700">
    <property type="term" value="F:DNA-binding transcription factor activity"/>
    <property type="evidence" value="ECO:0007669"/>
    <property type="project" value="TreeGrafter"/>
</dbReference>
<dbReference type="Proteomes" id="UP001165587">
    <property type="component" value="Unassembled WGS sequence"/>
</dbReference>
<feature type="domain" description="IclR-ED" evidence="8">
    <location>
        <begin position="95"/>
        <end position="278"/>
    </location>
</feature>
<keyword evidence="4" id="KW-0804">Transcription</keyword>
<evidence type="ECO:0000256" key="3">
    <source>
        <dbReference type="ARBA" id="ARBA00023125"/>
    </source>
</evidence>
<organism evidence="9 10">
    <name type="scientific">Herbiconiux oxytropis</name>
    <dbReference type="NCBI Taxonomy" id="2970915"/>
    <lineage>
        <taxon>Bacteria</taxon>
        <taxon>Bacillati</taxon>
        <taxon>Actinomycetota</taxon>
        <taxon>Actinomycetes</taxon>
        <taxon>Micrococcales</taxon>
        <taxon>Microbacteriaceae</taxon>
        <taxon>Herbiconiux</taxon>
    </lineage>
</organism>
<dbReference type="InterPro" id="IPR050707">
    <property type="entry name" value="HTH_MetabolicPath_Reg"/>
</dbReference>
<dbReference type="RefSeq" id="WP_259525364.1">
    <property type="nucleotide sequence ID" value="NZ_JANLCK010000002.1"/>
</dbReference>
<dbReference type="NCBIfam" id="TIGR02431">
    <property type="entry name" value="pcaR_pcaU"/>
    <property type="match status" value="1"/>
</dbReference>
<dbReference type="PANTHER" id="PTHR30136">
    <property type="entry name" value="HELIX-TURN-HELIX TRANSCRIPTIONAL REGULATOR, ICLR FAMILY"/>
    <property type="match status" value="1"/>
</dbReference>
<evidence type="ECO:0000256" key="2">
    <source>
        <dbReference type="ARBA" id="ARBA00023015"/>
    </source>
</evidence>
<dbReference type="PROSITE" id="PS51077">
    <property type="entry name" value="HTH_ICLR"/>
    <property type="match status" value="1"/>
</dbReference>
<dbReference type="Pfam" id="PF09339">
    <property type="entry name" value="HTH_IclR"/>
    <property type="match status" value="1"/>
</dbReference>
<dbReference type="FunFam" id="1.10.10.10:FF:000056">
    <property type="entry name" value="IclR family transcriptional regulator"/>
    <property type="match status" value="1"/>
</dbReference>
<dbReference type="GO" id="GO:0046278">
    <property type="term" value="P:3,4-dihydroxybenzoate metabolic process"/>
    <property type="evidence" value="ECO:0007669"/>
    <property type="project" value="InterPro"/>
</dbReference>
<dbReference type="GO" id="GO:0006071">
    <property type="term" value="P:glycerol metabolic process"/>
    <property type="evidence" value="ECO:0007669"/>
    <property type="project" value="UniProtKB-KW"/>
</dbReference>